<reference evidence="4 5" key="1">
    <citation type="journal article" date="2014" name="Nat. Commun.">
        <title>Klebsormidium flaccidum genome reveals primary factors for plant terrestrial adaptation.</title>
        <authorList>
            <person name="Hori K."/>
            <person name="Maruyama F."/>
            <person name="Fujisawa T."/>
            <person name="Togashi T."/>
            <person name="Yamamoto N."/>
            <person name="Seo M."/>
            <person name="Sato S."/>
            <person name="Yamada T."/>
            <person name="Mori H."/>
            <person name="Tajima N."/>
            <person name="Moriyama T."/>
            <person name="Ikeuchi M."/>
            <person name="Watanabe M."/>
            <person name="Wada H."/>
            <person name="Kobayashi K."/>
            <person name="Saito M."/>
            <person name="Masuda T."/>
            <person name="Sasaki-Sekimoto Y."/>
            <person name="Mashiguchi K."/>
            <person name="Awai K."/>
            <person name="Shimojima M."/>
            <person name="Masuda S."/>
            <person name="Iwai M."/>
            <person name="Nobusawa T."/>
            <person name="Narise T."/>
            <person name="Kondo S."/>
            <person name="Saito H."/>
            <person name="Sato R."/>
            <person name="Murakawa M."/>
            <person name="Ihara Y."/>
            <person name="Oshima-Yamada Y."/>
            <person name="Ohtaka K."/>
            <person name="Satoh M."/>
            <person name="Sonobe K."/>
            <person name="Ishii M."/>
            <person name="Ohtani R."/>
            <person name="Kanamori-Sato M."/>
            <person name="Honoki R."/>
            <person name="Miyazaki D."/>
            <person name="Mochizuki H."/>
            <person name="Umetsu J."/>
            <person name="Higashi K."/>
            <person name="Shibata D."/>
            <person name="Kamiya Y."/>
            <person name="Sato N."/>
            <person name="Nakamura Y."/>
            <person name="Tabata S."/>
            <person name="Ida S."/>
            <person name="Kurokawa K."/>
            <person name="Ohta H."/>
        </authorList>
    </citation>
    <scope>NUCLEOTIDE SEQUENCE [LARGE SCALE GENOMIC DNA]</scope>
    <source>
        <strain evidence="4 5">NIES-2285</strain>
    </source>
</reference>
<feature type="compositionally biased region" description="Basic and acidic residues" evidence="2">
    <location>
        <begin position="387"/>
        <end position="399"/>
    </location>
</feature>
<accession>A0A1Y1I0X4</accession>
<keyword evidence="1" id="KW-0597">Phosphoprotein</keyword>
<dbReference type="SMART" id="SM00393">
    <property type="entry name" value="R3H"/>
    <property type="match status" value="1"/>
</dbReference>
<evidence type="ECO:0000256" key="1">
    <source>
        <dbReference type="ARBA" id="ARBA00022553"/>
    </source>
</evidence>
<feature type="compositionally biased region" description="Basic and acidic residues" evidence="2">
    <location>
        <begin position="294"/>
        <end position="308"/>
    </location>
</feature>
<feature type="compositionally biased region" description="Polar residues" evidence="2">
    <location>
        <begin position="167"/>
        <end position="178"/>
    </location>
</feature>
<protein>
    <recommendedName>
        <fullName evidence="3">R3H domain-containing protein</fullName>
    </recommendedName>
</protein>
<evidence type="ECO:0000313" key="4">
    <source>
        <dbReference type="EMBL" id="GAQ83089.1"/>
    </source>
</evidence>
<dbReference type="SUPFAM" id="SSF82708">
    <property type="entry name" value="R3H domain"/>
    <property type="match status" value="1"/>
</dbReference>
<keyword evidence="5" id="KW-1185">Reference proteome</keyword>
<evidence type="ECO:0000313" key="5">
    <source>
        <dbReference type="Proteomes" id="UP000054558"/>
    </source>
</evidence>
<dbReference type="InterPro" id="IPR001374">
    <property type="entry name" value="R3H_dom"/>
</dbReference>
<feature type="compositionally biased region" description="Basic and acidic residues" evidence="2">
    <location>
        <begin position="532"/>
        <end position="559"/>
    </location>
</feature>
<dbReference type="Pfam" id="PF01424">
    <property type="entry name" value="R3H"/>
    <property type="match status" value="1"/>
</dbReference>
<evidence type="ECO:0000259" key="3">
    <source>
        <dbReference type="PROSITE" id="PS51061"/>
    </source>
</evidence>
<proteinExistence type="predicted"/>
<dbReference type="InterPro" id="IPR051937">
    <property type="entry name" value="R3H_domain_containing"/>
</dbReference>
<dbReference type="PANTHER" id="PTHR15672:SF25">
    <property type="entry name" value="OS01G0100600 PROTEIN"/>
    <property type="match status" value="1"/>
</dbReference>
<feature type="compositionally biased region" description="Polar residues" evidence="2">
    <location>
        <begin position="280"/>
        <end position="293"/>
    </location>
</feature>
<feature type="compositionally biased region" description="Polar residues" evidence="2">
    <location>
        <begin position="483"/>
        <end position="498"/>
    </location>
</feature>
<feature type="region of interest" description="Disordered" evidence="2">
    <location>
        <begin position="167"/>
        <end position="200"/>
    </location>
</feature>
<dbReference type="PANTHER" id="PTHR15672">
    <property type="entry name" value="CAMP-REGULATED PHOSPHOPROTEIN 21 RELATED R3H DOMAIN CONTAINING PROTEIN"/>
    <property type="match status" value="1"/>
</dbReference>
<feature type="region of interest" description="Disordered" evidence="2">
    <location>
        <begin position="254"/>
        <end position="333"/>
    </location>
</feature>
<feature type="compositionally biased region" description="Basic and acidic residues" evidence="2">
    <location>
        <begin position="356"/>
        <end position="378"/>
    </location>
</feature>
<feature type="region of interest" description="Disordered" evidence="2">
    <location>
        <begin position="217"/>
        <end position="237"/>
    </location>
</feature>
<dbReference type="PROSITE" id="PS51061">
    <property type="entry name" value="R3H"/>
    <property type="match status" value="1"/>
</dbReference>
<feature type="region of interest" description="Disordered" evidence="2">
    <location>
        <begin position="348"/>
        <end position="627"/>
    </location>
</feature>
<dbReference type="Gene3D" id="3.30.1370.50">
    <property type="entry name" value="R3H-like domain"/>
    <property type="match status" value="1"/>
</dbReference>
<dbReference type="Proteomes" id="UP000054558">
    <property type="component" value="Unassembled WGS sequence"/>
</dbReference>
<organism evidence="4 5">
    <name type="scientific">Klebsormidium nitens</name>
    <name type="common">Green alga</name>
    <name type="synonym">Ulothrix nitens</name>
    <dbReference type="NCBI Taxonomy" id="105231"/>
    <lineage>
        <taxon>Eukaryota</taxon>
        <taxon>Viridiplantae</taxon>
        <taxon>Streptophyta</taxon>
        <taxon>Klebsormidiophyceae</taxon>
        <taxon>Klebsormidiales</taxon>
        <taxon>Klebsormidiaceae</taxon>
        <taxon>Klebsormidium</taxon>
    </lineage>
</organism>
<dbReference type="InterPro" id="IPR024771">
    <property type="entry name" value="SUZ"/>
</dbReference>
<name>A0A1Y1I0X4_KLENI</name>
<feature type="domain" description="R3H" evidence="3">
    <location>
        <begin position="30"/>
        <end position="94"/>
    </location>
</feature>
<feature type="compositionally biased region" description="Polar residues" evidence="2">
    <location>
        <begin position="434"/>
        <end position="443"/>
    </location>
</feature>
<feature type="compositionally biased region" description="Basic and acidic residues" evidence="2">
    <location>
        <begin position="600"/>
        <end position="623"/>
    </location>
</feature>
<dbReference type="InterPro" id="IPR036867">
    <property type="entry name" value="R3H_dom_sf"/>
</dbReference>
<dbReference type="AlphaFoldDB" id="A0A1Y1I0X4"/>
<feature type="compositionally biased region" description="Pro residues" evidence="2">
    <location>
        <begin position="186"/>
        <end position="197"/>
    </location>
</feature>
<dbReference type="CDD" id="cd02325">
    <property type="entry name" value="R3H"/>
    <property type="match status" value="1"/>
</dbReference>
<dbReference type="Pfam" id="PF12752">
    <property type="entry name" value="SUZ"/>
    <property type="match status" value="1"/>
</dbReference>
<dbReference type="GO" id="GO:0003676">
    <property type="term" value="F:nucleic acid binding"/>
    <property type="evidence" value="ECO:0007669"/>
    <property type="project" value="UniProtKB-UniRule"/>
</dbReference>
<evidence type="ECO:0000256" key="2">
    <source>
        <dbReference type="SAM" id="MobiDB-lite"/>
    </source>
</evidence>
<dbReference type="OrthoDB" id="278430at2759"/>
<dbReference type="EMBL" id="DF237084">
    <property type="protein sequence ID" value="GAQ83089.1"/>
    <property type="molecule type" value="Genomic_DNA"/>
</dbReference>
<gene>
    <name evidence="4" type="ORF">KFL_001350140</name>
</gene>
<sequence length="653" mass="70502">MAAVVAKDEEHAWEEMSELAHLVQHNAAVRLQLLEVEDMLVAWMDLPPESPVLHLPPASPYFRMLVHRLVEAFGVTHVSFGEGEDRHIVLQRNEDSEVPPLLLLDVLSVADGPSLPSAAPQILRRLSGRNIWLSGEVTPDNALVFNCLEQSALNRSFFQHGTLGMTESQQRDGLTTSDLLADPADGTPPPKTPPDPLPTLSERQQAYEEARARIFARDYSDGIGGPSEDYERTTERERRVPVVAQRLIGRALGVATGGTRGGENLRTGQNGARNDENGQLGVTSSRNDSQTEGNFRKGEKTGGSDCIEKGPQTGVTRDGENEGRGGARVLKAVPGQASLGEMVERRGGAENAVRLSDARRGVEKGGTDCEGKERKDCDDGLQQRGLESAHEETVTRGDGKMVLSKESGGKTLEAERKSYRGGGRKRATKARDGSQSGKPSSPNEVGRGEVSNGQIEEAKNGETGDSPVRNAVQNFDEDGASAKTPSHTGLPEPTTSLAVDSVQRRAGKSPGQGAGARMFRMALPRGQVGQRVRTERSVRTGELPKDETSAGERPCRESFRASIQKDVGDVENGRDVSNVCPSKREESSTRNSDAGESQEFECRDTHASRLERDEAAEKVESTVKRKGLPLVAGKMLSHALGLTQRGWGQVGRP</sequence>